<comment type="similarity">
    <text evidence="2 7">Belongs to the phosphohexose mutase family.</text>
</comment>
<dbReference type="PANTHER" id="PTHR42946">
    <property type="entry name" value="PHOSPHOHEXOSE MUTASE"/>
    <property type="match status" value="1"/>
</dbReference>
<feature type="domain" description="Alpha-D-phosphohexomutase alpha/beta/alpha" evidence="11">
    <location>
        <begin position="263"/>
        <end position="360"/>
    </location>
</feature>
<dbReference type="Pfam" id="PF02880">
    <property type="entry name" value="PGM_PMM_III"/>
    <property type="match status" value="1"/>
</dbReference>
<evidence type="ECO:0000256" key="6">
    <source>
        <dbReference type="ARBA" id="ARBA00023235"/>
    </source>
</evidence>
<evidence type="ECO:0000259" key="9">
    <source>
        <dbReference type="Pfam" id="PF02878"/>
    </source>
</evidence>
<proteinExistence type="inferred from homology"/>
<name>A0A0K6IHI7_9GAMM</name>
<protein>
    <submittedName>
        <fullName evidence="12">Phosphomannomutase</fullName>
    </submittedName>
</protein>
<evidence type="ECO:0000313" key="13">
    <source>
        <dbReference type="Proteomes" id="UP000182769"/>
    </source>
</evidence>
<sequence>MSNQRTPLSLCHGSDVKFGTSGVRGPVAQLSKDICQSFTQAFVSRLCREDALCVGIDLRPSSPLIAAWVIEQAQIMGMEVLDCGALPTPALAFYAMQQGLPAIMITGSHIPFDRNGMKFYLPSGEITKADEQMILTTRLDALSSSLQKGRCRHIRSDAIKRYQERYFDAFRDLNLSGKRIGVYQHSCVTRDILVEVLRKFGAEVITLGRTDHFVALDTEAVGEAEQALARKWTQQHQLDAIITTDGDGDRPLIADENGYWLRGDQVGMLTCQALQASYIATPINSNTGLEKLLPNAQIVRTKIGSPFVIEAMQRAAEHDTSLGFEANGGVLLGTDTERLKALPTRDALLPILSVISTLPTRPISAQLKVLPSRHTASTLIPSINKAKCEQLLRRLATADGWQTLLAALYAERRPEIITIDTLDGVRTQLSNGNILHIRASGNANELRIYAESDRADHCNELIKTTKEHFHSLFFDT</sequence>
<keyword evidence="3" id="KW-0597">Phosphoprotein</keyword>
<dbReference type="InterPro" id="IPR036900">
    <property type="entry name" value="A-D-PHexomutase_C_sf"/>
</dbReference>
<evidence type="ECO:0000256" key="3">
    <source>
        <dbReference type="ARBA" id="ARBA00022553"/>
    </source>
</evidence>
<feature type="domain" description="Alpha-D-phosphohexomutase C-terminal" evidence="8">
    <location>
        <begin position="410"/>
        <end position="461"/>
    </location>
</feature>
<dbReference type="Gene3D" id="3.40.120.10">
    <property type="entry name" value="Alpha-D-Glucose-1,6-Bisphosphate, subunit A, domain 3"/>
    <property type="match status" value="3"/>
</dbReference>
<reference evidence="13" key="1">
    <citation type="submission" date="2015-08" db="EMBL/GenBank/DDBJ databases">
        <authorList>
            <person name="Varghese N."/>
        </authorList>
    </citation>
    <scope>NUCLEOTIDE SEQUENCE [LARGE SCALE GENOMIC DNA]</scope>
    <source>
        <strain evidence="13">JCM 18476</strain>
    </source>
</reference>
<feature type="domain" description="Alpha-D-phosphohexomutase alpha/beta/alpha" evidence="9">
    <location>
        <begin position="16"/>
        <end position="135"/>
    </location>
</feature>
<dbReference type="Pfam" id="PF00408">
    <property type="entry name" value="PGM_PMM_IV"/>
    <property type="match status" value="1"/>
</dbReference>
<feature type="domain" description="Alpha-D-phosphohexomutase alpha/beta/alpha" evidence="10">
    <location>
        <begin position="162"/>
        <end position="258"/>
    </location>
</feature>
<keyword evidence="6" id="KW-0413">Isomerase</keyword>
<gene>
    <name evidence="12" type="ORF">Ga0061065_102134</name>
</gene>
<evidence type="ECO:0000313" key="12">
    <source>
        <dbReference type="EMBL" id="CUB02797.1"/>
    </source>
</evidence>
<evidence type="ECO:0000259" key="10">
    <source>
        <dbReference type="Pfam" id="PF02879"/>
    </source>
</evidence>
<dbReference type="InterPro" id="IPR016055">
    <property type="entry name" value="A-D-PHexomutase_a/b/a-I/II/III"/>
</dbReference>
<accession>A0A0K6IHI7</accession>
<dbReference type="EMBL" id="CYHG01000002">
    <property type="protein sequence ID" value="CUB02797.1"/>
    <property type="molecule type" value="Genomic_DNA"/>
</dbReference>
<dbReference type="InterPro" id="IPR005846">
    <property type="entry name" value="A-D-PHexomutase_a/b/a-III"/>
</dbReference>
<dbReference type="InterPro" id="IPR005844">
    <property type="entry name" value="A-D-PHexomutase_a/b/a-I"/>
</dbReference>
<organism evidence="12 13">
    <name type="scientific">Marinomonas fungiae</name>
    <dbReference type="NCBI Taxonomy" id="1137284"/>
    <lineage>
        <taxon>Bacteria</taxon>
        <taxon>Pseudomonadati</taxon>
        <taxon>Pseudomonadota</taxon>
        <taxon>Gammaproteobacteria</taxon>
        <taxon>Oceanospirillales</taxon>
        <taxon>Oceanospirillaceae</taxon>
        <taxon>Marinomonas</taxon>
    </lineage>
</organism>
<evidence type="ECO:0000256" key="4">
    <source>
        <dbReference type="ARBA" id="ARBA00022723"/>
    </source>
</evidence>
<evidence type="ECO:0000256" key="1">
    <source>
        <dbReference type="ARBA" id="ARBA00001946"/>
    </source>
</evidence>
<evidence type="ECO:0000256" key="5">
    <source>
        <dbReference type="ARBA" id="ARBA00022842"/>
    </source>
</evidence>
<dbReference type="SUPFAM" id="SSF53738">
    <property type="entry name" value="Phosphoglucomutase, first 3 domains"/>
    <property type="match status" value="3"/>
</dbReference>
<dbReference type="InterPro" id="IPR005843">
    <property type="entry name" value="A-D-PHexomutase_C"/>
</dbReference>
<keyword evidence="13" id="KW-1185">Reference proteome</keyword>
<dbReference type="SUPFAM" id="SSF55957">
    <property type="entry name" value="Phosphoglucomutase, C-terminal domain"/>
    <property type="match status" value="1"/>
</dbReference>
<evidence type="ECO:0000259" key="8">
    <source>
        <dbReference type="Pfam" id="PF00408"/>
    </source>
</evidence>
<dbReference type="Gene3D" id="3.30.310.50">
    <property type="entry name" value="Alpha-D-phosphohexomutase, C-terminal domain"/>
    <property type="match status" value="1"/>
</dbReference>
<keyword evidence="5 7" id="KW-0460">Magnesium</keyword>
<dbReference type="GO" id="GO:0004615">
    <property type="term" value="F:phosphomannomutase activity"/>
    <property type="evidence" value="ECO:0007669"/>
    <property type="project" value="TreeGrafter"/>
</dbReference>
<evidence type="ECO:0000256" key="2">
    <source>
        <dbReference type="ARBA" id="ARBA00010231"/>
    </source>
</evidence>
<comment type="cofactor">
    <cofactor evidence="1">
        <name>Mg(2+)</name>
        <dbReference type="ChEBI" id="CHEBI:18420"/>
    </cofactor>
</comment>
<dbReference type="OrthoDB" id="9803322at2"/>
<dbReference type="RefSeq" id="WP_055461769.1">
    <property type="nucleotide sequence ID" value="NZ_CYHG01000002.1"/>
</dbReference>
<dbReference type="InterPro" id="IPR016066">
    <property type="entry name" value="A-D-PHexomutase_CS"/>
</dbReference>
<evidence type="ECO:0000259" key="11">
    <source>
        <dbReference type="Pfam" id="PF02880"/>
    </source>
</evidence>
<evidence type="ECO:0000256" key="7">
    <source>
        <dbReference type="RuleBase" id="RU004326"/>
    </source>
</evidence>
<dbReference type="Proteomes" id="UP000182769">
    <property type="component" value="Unassembled WGS sequence"/>
</dbReference>
<dbReference type="AlphaFoldDB" id="A0A0K6IHI7"/>
<keyword evidence="4 7" id="KW-0479">Metal-binding</keyword>
<dbReference type="STRING" id="1137284.GCA_001418205_00639"/>
<dbReference type="Pfam" id="PF02878">
    <property type="entry name" value="PGM_PMM_I"/>
    <property type="match status" value="1"/>
</dbReference>
<dbReference type="InterPro" id="IPR050060">
    <property type="entry name" value="Phosphoglucosamine_mutase"/>
</dbReference>
<dbReference type="InterPro" id="IPR005845">
    <property type="entry name" value="A-D-PHexomutase_a/b/a-II"/>
</dbReference>
<dbReference type="GO" id="GO:0000287">
    <property type="term" value="F:magnesium ion binding"/>
    <property type="evidence" value="ECO:0007669"/>
    <property type="project" value="InterPro"/>
</dbReference>
<dbReference type="PANTHER" id="PTHR42946:SF1">
    <property type="entry name" value="PHOSPHOGLUCOMUTASE (ALPHA-D-GLUCOSE-1,6-BISPHOSPHATE-DEPENDENT)"/>
    <property type="match status" value="1"/>
</dbReference>
<dbReference type="GO" id="GO:0005975">
    <property type="term" value="P:carbohydrate metabolic process"/>
    <property type="evidence" value="ECO:0007669"/>
    <property type="project" value="InterPro"/>
</dbReference>
<dbReference type="Pfam" id="PF02879">
    <property type="entry name" value="PGM_PMM_II"/>
    <property type="match status" value="1"/>
</dbReference>
<dbReference type="PROSITE" id="PS00710">
    <property type="entry name" value="PGM_PMM"/>
    <property type="match status" value="1"/>
</dbReference>